<evidence type="ECO:0000256" key="6">
    <source>
        <dbReference type="PROSITE-ProRule" id="PRU00282"/>
    </source>
</evidence>
<evidence type="ECO:0000256" key="4">
    <source>
        <dbReference type="ARBA" id="ARBA00022989"/>
    </source>
</evidence>
<evidence type="ECO:0000256" key="8">
    <source>
        <dbReference type="SAM" id="MobiDB-lite"/>
    </source>
</evidence>
<comment type="similarity">
    <text evidence="2 7">Belongs to the mitochondrial carrier (TC 2.A.29) family.</text>
</comment>
<dbReference type="Pfam" id="PF00153">
    <property type="entry name" value="Mito_carr"/>
    <property type="match status" value="1"/>
</dbReference>
<gene>
    <name evidence="9" type="ORF">ISN45_Aa01g001900</name>
</gene>
<keyword evidence="3 7" id="KW-0813">Transport</keyword>
<dbReference type="GO" id="GO:0015093">
    <property type="term" value="F:ferrous iron transmembrane transporter activity"/>
    <property type="evidence" value="ECO:0007669"/>
    <property type="project" value="TreeGrafter"/>
</dbReference>
<evidence type="ECO:0000256" key="5">
    <source>
        <dbReference type="ARBA" id="ARBA00023128"/>
    </source>
</evidence>
<keyword evidence="6 7" id="KW-0812">Transmembrane</keyword>
<evidence type="ECO:0000256" key="2">
    <source>
        <dbReference type="ARBA" id="ARBA00006375"/>
    </source>
</evidence>
<keyword evidence="6" id="KW-0472">Membrane</keyword>
<organism evidence="9 10">
    <name type="scientific">Arabidopsis thaliana x Arabidopsis arenosa</name>
    <dbReference type="NCBI Taxonomy" id="1240361"/>
    <lineage>
        <taxon>Eukaryota</taxon>
        <taxon>Viridiplantae</taxon>
        <taxon>Streptophyta</taxon>
        <taxon>Embryophyta</taxon>
        <taxon>Tracheophyta</taxon>
        <taxon>Spermatophyta</taxon>
        <taxon>Magnoliopsida</taxon>
        <taxon>eudicotyledons</taxon>
        <taxon>Gunneridae</taxon>
        <taxon>Pentapetalae</taxon>
        <taxon>rosids</taxon>
        <taxon>malvids</taxon>
        <taxon>Brassicales</taxon>
        <taxon>Brassicaceae</taxon>
        <taxon>Camelineae</taxon>
        <taxon>Arabidopsis</taxon>
    </lineage>
</organism>
<comment type="caution">
    <text evidence="9">The sequence shown here is derived from an EMBL/GenBank/DDBJ whole genome shotgun (WGS) entry which is preliminary data.</text>
</comment>
<protein>
    <submittedName>
        <fullName evidence="9">Mitochondrial carrier domain superfamily</fullName>
    </submittedName>
</protein>
<dbReference type="AlphaFoldDB" id="A0A8T2C1Z5"/>
<feature type="repeat" description="Solcar" evidence="6">
    <location>
        <begin position="35"/>
        <end position="119"/>
    </location>
</feature>
<dbReference type="GO" id="GO:0031966">
    <property type="term" value="C:mitochondrial membrane"/>
    <property type="evidence" value="ECO:0007669"/>
    <property type="project" value="UniProtKB-SubCell"/>
</dbReference>
<keyword evidence="4" id="KW-1133">Transmembrane helix</keyword>
<comment type="subcellular location">
    <subcellularLocation>
        <location evidence="1">Mitochondrion membrane</location>
        <topology evidence="1">Multi-pass membrane protein</topology>
    </subcellularLocation>
</comment>
<dbReference type="PANTHER" id="PTHR45758:SF18">
    <property type="entry name" value="MITOCHONDRIAL SUBSTRATE CARRIER FAMILY PROTEIN"/>
    <property type="match status" value="1"/>
</dbReference>
<dbReference type="EMBL" id="JAEFBK010000006">
    <property type="protein sequence ID" value="KAG7591124.1"/>
    <property type="molecule type" value="Genomic_DNA"/>
</dbReference>
<keyword evidence="10" id="KW-1185">Reference proteome</keyword>
<dbReference type="Proteomes" id="UP000694240">
    <property type="component" value="Chromosome 6"/>
</dbReference>
<dbReference type="PROSITE" id="PS50920">
    <property type="entry name" value="SOLCAR"/>
    <property type="match status" value="1"/>
</dbReference>
<dbReference type="GO" id="GO:0048250">
    <property type="term" value="P:iron import into the mitochondrion"/>
    <property type="evidence" value="ECO:0007669"/>
    <property type="project" value="TreeGrafter"/>
</dbReference>
<dbReference type="InterPro" id="IPR018108">
    <property type="entry name" value="MCP_transmembrane"/>
</dbReference>
<keyword evidence="5" id="KW-0496">Mitochondrion</keyword>
<evidence type="ECO:0000313" key="10">
    <source>
        <dbReference type="Proteomes" id="UP000694240"/>
    </source>
</evidence>
<evidence type="ECO:0000256" key="7">
    <source>
        <dbReference type="RuleBase" id="RU000488"/>
    </source>
</evidence>
<feature type="region of interest" description="Disordered" evidence="8">
    <location>
        <begin position="184"/>
        <end position="203"/>
    </location>
</feature>
<dbReference type="PANTHER" id="PTHR45758">
    <property type="entry name" value="MITOFERRIN-1-RELATED"/>
    <property type="match status" value="1"/>
</dbReference>
<evidence type="ECO:0000256" key="3">
    <source>
        <dbReference type="ARBA" id="ARBA00022448"/>
    </source>
</evidence>
<sequence length="203" mass="22549">MVYEAWSHGAMGPAHFIYFSFYEVSKKFLSAGNPNNSVVHAISGAFAAVWSYAVSTPVDMAKLRQQNGFGNYKGVWDCVKRVTHEEGISRFYTFYRTGIRMNVYSSAVHFVTYEAAKRKLVEISPKKKGWWLVHATAGATAGGMAVALTWPLGIIRMTLSEPTDPSKFNLRHNAFPSQTVAGAAASLSSPGHRSFYGREQQRR</sequence>
<accession>A0A8T2C1Z5</accession>
<evidence type="ECO:0000313" key="9">
    <source>
        <dbReference type="EMBL" id="KAG7591124.1"/>
    </source>
</evidence>
<proteinExistence type="inferred from homology"/>
<name>A0A8T2C1Z5_9BRAS</name>
<reference evidence="9 10" key="1">
    <citation type="submission" date="2020-12" db="EMBL/GenBank/DDBJ databases">
        <title>Concerted genomic and epigenomic changes stabilize Arabidopsis allopolyploids.</title>
        <authorList>
            <person name="Chen Z."/>
        </authorList>
    </citation>
    <scope>NUCLEOTIDE SEQUENCE [LARGE SCALE GENOMIC DNA]</scope>
    <source>
        <strain evidence="9">Allo738</strain>
        <tissue evidence="9">Leaf</tissue>
    </source>
</reference>
<evidence type="ECO:0000256" key="1">
    <source>
        <dbReference type="ARBA" id="ARBA00004225"/>
    </source>
</evidence>